<name>B6W668_9FIRM</name>
<gene>
    <name evidence="2" type="ORF">ANHYDRO_00048</name>
</gene>
<feature type="transmembrane region" description="Helical" evidence="1">
    <location>
        <begin position="144"/>
        <end position="163"/>
    </location>
</feature>
<accession>B6W668</accession>
<evidence type="ECO:0008006" key="4">
    <source>
        <dbReference type="Google" id="ProtNLM"/>
    </source>
</evidence>
<reference evidence="2 3" key="1">
    <citation type="submission" date="2008-09" db="EMBL/GenBank/DDBJ databases">
        <authorList>
            <person name="Fulton L."/>
            <person name="Clifton S."/>
            <person name="Fulton B."/>
            <person name="Xu J."/>
            <person name="Minx P."/>
            <person name="Pepin K.H."/>
            <person name="Johnson M."/>
            <person name="Thiruvilangam P."/>
            <person name="Bhonagiri V."/>
            <person name="Nash W.E."/>
            <person name="Mardis E.R."/>
            <person name="Wilson R.K."/>
        </authorList>
    </citation>
    <scope>NUCLEOTIDE SEQUENCE [LARGE SCALE GENOMIC DNA]</scope>
    <source>
        <strain evidence="2 3">DSM 7454</strain>
    </source>
</reference>
<dbReference type="STRING" id="561177.ANHYDRO_00048"/>
<sequence>METVISENDLYENYSNIAHVDLYYFNLRRIKKMKKGLSAKDLINVGIYTAIYLVLFFVIGMMNAIPILYPAIYLLIPIVTGIPFMLFLTKVEKFGMVTIMSIIIGVFWYFMGYTWLALVGYIPFGIISDLVMKSGGFKSFKKNVIGFWLFSCGMIGCQMPMWVMADTYMEGVKQQMGEQYALALAKYMPSWMGIAAFGIIFIGSVIGANLGRKMLKKHFERAGII</sequence>
<protein>
    <recommendedName>
        <fullName evidence="4">TIGR02185 family protein</fullName>
    </recommendedName>
</protein>
<dbReference type="InterPro" id="IPR011733">
    <property type="entry name" value="CHP02185_IM"/>
</dbReference>
<dbReference type="Pfam" id="PF09605">
    <property type="entry name" value="Trep_Strep"/>
    <property type="match status" value="1"/>
</dbReference>
<keyword evidence="1" id="KW-0812">Transmembrane</keyword>
<feature type="transmembrane region" description="Helical" evidence="1">
    <location>
        <begin position="42"/>
        <end position="61"/>
    </location>
</feature>
<keyword evidence="1" id="KW-1133">Transmembrane helix</keyword>
<dbReference type="Proteomes" id="UP000005451">
    <property type="component" value="Unassembled WGS sequence"/>
</dbReference>
<dbReference type="AlphaFoldDB" id="B6W668"/>
<dbReference type="eggNOG" id="ENOG502ZBND">
    <property type="taxonomic scope" value="Bacteria"/>
</dbReference>
<keyword evidence="1" id="KW-0472">Membrane</keyword>
<evidence type="ECO:0000256" key="1">
    <source>
        <dbReference type="SAM" id="Phobius"/>
    </source>
</evidence>
<organism evidence="2 3">
    <name type="scientific">Anaerococcus hydrogenalis DSM 7454</name>
    <dbReference type="NCBI Taxonomy" id="561177"/>
    <lineage>
        <taxon>Bacteria</taxon>
        <taxon>Bacillati</taxon>
        <taxon>Bacillota</taxon>
        <taxon>Tissierellia</taxon>
        <taxon>Tissierellales</taxon>
        <taxon>Peptoniphilaceae</taxon>
        <taxon>Anaerococcus</taxon>
    </lineage>
</organism>
<reference evidence="2 3" key="2">
    <citation type="submission" date="2008-10" db="EMBL/GenBank/DDBJ databases">
        <title>Draft genome sequence of Anaerococcus hydrogenalis (DSM 7454).</title>
        <authorList>
            <person name="Sudarsanam P."/>
            <person name="Ley R."/>
            <person name="Guruge J."/>
            <person name="Turnbaugh P.J."/>
            <person name="Mahowald M."/>
            <person name="Liep D."/>
            <person name="Gordon J."/>
        </authorList>
    </citation>
    <scope>NUCLEOTIDE SEQUENCE [LARGE SCALE GENOMIC DNA]</scope>
    <source>
        <strain evidence="2 3">DSM 7454</strain>
    </source>
</reference>
<feature type="transmembrane region" description="Helical" evidence="1">
    <location>
        <begin position="116"/>
        <end position="132"/>
    </location>
</feature>
<feature type="transmembrane region" description="Helical" evidence="1">
    <location>
        <begin position="94"/>
        <end position="110"/>
    </location>
</feature>
<comment type="caution">
    <text evidence="2">The sequence shown here is derived from an EMBL/GenBank/DDBJ whole genome shotgun (WGS) entry which is preliminary data.</text>
</comment>
<dbReference type="EMBL" id="ABXA01000002">
    <property type="protein sequence ID" value="EEB37016.1"/>
    <property type="molecule type" value="Genomic_DNA"/>
</dbReference>
<dbReference type="NCBIfam" id="TIGR02185">
    <property type="entry name" value="Trep_Strep"/>
    <property type="match status" value="1"/>
</dbReference>
<evidence type="ECO:0000313" key="3">
    <source>
        <dbReference type="Proteomes" id="UP000005451"/>
    </source>
</evidence>
<feature type="transmembrane region" description="Helical" evidence="1">
    <location>
        <begin position="191"/>
        <end position="211"/>
    </location>
</feature>
<evidence type="ECO:0000313" key="2">
    <source>
        <dbReference type="EMBL" id="EEB37016.1"/>
    </source>
</evidence>
<feature type="transmembrane region" description="Helical" evidence="1">
    <location>
        <begin position="67"/>
        <end position="87"/>
    </location>
</feature>
<proteinExistence type="predicted"/>